<evidence type="ECO:0000313" key="1">
    <source>
        <dbReference type="EMBL" id="GIX68431.1"/>
    </source>
</evidence>
<name>A0AAV4M7M9_CAEEX</name>
<reference evidence="1 2" key="1">
    <citation type="submission" date="2021-06" db="EMBL/GenBank/DDBJ databases">
        <title>Caerostris extrusa draft genome.</title>
        <authorList>
            <person name="Kono N."/>
            <person name="Arakawa K."/>
        </authorList>
    </citation>
    <scope>NUCLEOTIDE SEQUENCE [LARGE SCALE GENOMIC DNA]</scope>
</reference>
<proteinExistence type="predicted"/>
<sequence length="222" mass="25258">MKDHSLLVKFFYKNDDCVLAALKKFRSLRGMKKCCDPMSAKGLQKMIKKFEETGSFAVKSGRGRKSVALTSVEDPQHHRKRRVVVCKRAVHVRIVRSLDMPESTRFNMLAVYSKHLLKQTIVLVDGTPQQQKVLKSIGLPFQSIPFDSTICVDENDCSSHSELHSLFVYILNSSLYFYLNWLIQLPLAVIIDTAAGDLMDEETSESTGPSLRNFVRVKDFQI</sequence>
<protein>
    <recommendedName>
        <fullName evidence="3">DUF4817 domain-containing protein</fullName>
    </recommendedName>
</protein>
<evidence type="ECO:0008006" key="3">
    <source>
        <dbReference type="Google" id="ProtNLM"/>
    </source>
</evidence>
<keyword evidence="2" id="KW-1185">Reference proteome</keyword>
<accession>A0AAV4M7M9</accession>
<dbReference type="Proteomes" id="UP001054945">
    <property type="component" value="Unassembled WGS sequence"/>
</dbReference>
<comment type="caution">
    <text evidence="1">The sequence shown here is derived from an EMBL/GenBank/DDBJ whole genome shotgun (WGS) entry which is preliminary data.</text>
</comment>
<dbReference type="EMBL" id="BPLR01001964">
    <property type="protein sequence ID" value="GIX68431.1"/>
    <property type="molecule type" value="Genomic_DNA"/>
</dbReference>
<evidence type="ECO:0000313" key="2">
    <source>
        <dbReference type="Proteomes" id="UP001054945"/>
    </source>
</evidence>
<gene>
    <name evidence="1" type="primary">AVEN_242170_1</name>
    <name evidence="1" type="ORF">CEXT_177211</name>
</gene>
<organism evidence="1 2">
    <name type="scientific">Caerostris extrusa</name>
    <name type="common">Bark spider</name>
    <name type="synonym">Caerostris bankana</name>
    <dbReference type="NCBI Taxonomy" id="172846"/>
    <lineage>
        <taxon>Eukaryota</taxon>
        <taxon>Metazoa</taxon>
        <taxon>Ecdysozoa</taxon>
        <taxon>Arthropoda</taxon>
        <taxon>Chelicerata</taxon>
        <taxon>Arachnida</taxon>
        <taxon>Araneae</taxon>
        <taxon>Araneomorphae</taxon>
        <taxon>Entelegynae</taxon>
        <taxon>Araneoidea</taxon>
        <taxon>Araneidae</taxon>
        <taxon>Caerostris</taxon>
    </lineage>
</organism>
<dbReference type="AlphaFoldDB" id="A0AAV4M7M9"/>